<dbReference type="PANTHER" id="PTHR30385">
    <property type="entry name" value="SIGMA FACTOR F FLAGELLAR"/>
    <property type="match status" value="1"/>
</dbReference>
<dbReference type="PIRSF" id="PIRSF000770">
    <property type="entry name" value="RNA_pol_sigma-SigE/K"/>
    <property type="match status" value="1"/>
</dbReference>
<dbReference type="Pfam" id="PF04539">
    <property type="entry name" value="Sigma70_r3"/>
    <property type="match status" value="1"/>
</dbReference>
<protein>
    <submittedName>
        <fullName evidence="6">FliA/WhiG family RNA polymerase sigma factor</fullName>
    </submittedName>
</protein>
<dbReference type="InterPro" id="IPR007630">
    <property type="entry name" value="RNA_pol_sigma70_r4"/>
</dbReference>
<dbReference type="GO" id="GO:0003677">
    <property type="term" value="F:DNA binding"/>
    <property type="evidence" value="ECO:0007669"/>
    <property type="project" value="UniProtKB-KW"/>
</dbReference>
<dbReference type="Gene3D" id="1.20.140.160">
    <property type="match status" value="1"/>
</dbReference>
<evidence type="ECO:0000313" key="6">
    <source>
        <dbReference type="EMBL" id="QUL98612.1"/>
    </source>
</evidence>
<dbReference type="CDD" id="cd06171">
    <property type="entry name" value="Sigma70_r4"/>
    <property type="match status" value="1"/>
</dbReference>
<dbReference type="InterPro" id="IPR014284">
    <property type="entry name" value="RNA_pol_sigma-70_dom"/>
</dbReference>
<keyword evidence="4" id="KW-0804">Transcription</keyword>
<dbReference type="InterPro" id="IPR013324">
    <property type="entry name" value="RNA_pol_sigma_r3/r4-like"/>
</dbReference>
<dbReference type="NCBIfam" id="TIGR02937">
    <property type="entry name" value="sigma70-ECF"/>
    <property type="match status" value="1"/>
</dbReference>
<feature type="domain" description="RNA polymerase sigma-70" evidence="5">
    <location>
        <begin position="224"/>
        <end position="250"/>
    </location>
</feature>
<dbReference type="InterPro" id="IPR013325">
    <property type="entry name" value="RNA_pol_sigma_r2"/>
</dbReference>
<dbReference type="SUPFAM" id="SSF88659">
    <property type="entry name" value="Sigma3 and sigma4 domains of RNA polymerase sigma factors"/>
    <property type="match status" value="2"/>
</dbReference>
<evidence type="ECO:0000256" key="4">
    <source>
        <dbReference type="ARBA" id="ARBA00023163"/>
    </source>
</evidence>
<dbReference type="PRINTS" id="PR00046">
    <property type="entry name" value="SIGMA70FCT"/>
</dbReference>
<dbReference type="InterPro" id="IPR007624">
    <property type="entry name" value="RNA_pol_sigma70_r3"/>
</dbReference>
<dbReference type="InterPro" id="IPR012845">
    <property type="entry name" value="RNA_pol_sigma_FliA_WhiG"/>
</dbReference>
<dbReference type="SUPFAM" id="SSF88946">
    <property type="entry name" value="Sigma2 domain of RNA polymerase sigma factors"/>
    <property type="match status" value="1"/>
</dbReference>
<name>A0AAT9LDC3_9FIRM</name>
<dbReference type="KEGG" id="fcz:IMF26_00480"/>
<dbReference type="NCBIfam" id="NF005413">
    <property type="entry name" value="PRK06986.1"/>
    <property type="match status" value="1"/>
</dbReference>
<keyword evidence="3" id="KW-0238">DNA-binding</keyword>
<keyword evidence="1" id="KW-0805">Transcription regulation</keyword>
<evidence type="ECO:0000256" key="1">
    <source>
        <dbReference type="ARBA" id="ARBA00023015"/>
    </source>
</evidence>
<dbReference type="GO" id="GO:0016987">
    <property type="term" value="F:sigma factor activity"/>
    <property type="evidence" value="ECO:0007669"/>
    <property type="project" value="UniProtKB-KW"/>
</dbReference>
<dbReference type="GO" id="GO:0006352">
    <property type="term" value="P:DNA-templated transcription initiation"/>
    <property type="evidence" value="ECO:0007669"/>
    <property type="project" value="InterPro"/>
</dbReference>
<sequence>MINATETAKKLDELWRAYKMLGDKKSRDDLIAHYAPLVKYVAGRVAINLPKNVDEGDLIGYGSLGLLDAIERFDPQRGVKFETYAIARIRGAMIDGLRSMDWVPVSVRHRNRSIEEATKELENRLGRSATDEEIARELGISVDEYNQRIQDMASSAVLSLEDVWGNPDDSDSQSRTIDIKDEKALDPLDEAEWTLKKEELAKAIGRLPERERLVISLYYFEGLTVKEIAHVMKVSPSRVSQLHTKAVIRLRGALSGLN</sequence>
<dbReference type="Pfam" id="PF04545">
    <property type="entry name" value="Sigma70_r4"/>
    <property type="match status" value="1"/>
</dbReference>
<evidence type="ECO:0000256" key="3">
    <source>
        <dbReference type="ARBA" id="ARBA00023125"/>
    </source>
</evidence>
<dbReference type="GO" id="GO:0003899">
    <property type="term" value="F:DNA-directed RNA polymerase activity"/>
    <property type="evidence" value="ECO:0007669"/>
    <property type="project" value="InterPro"/>
</dbReference>
<organism evidence="6">
    <name type="scientific">Candidatus Fermentithermobacillus carboniphilus</name>
    <dbReference type="NCBI Taxonomy" id="3085328"/>
    <lineage>
        <taxon>Bacteria</taxon>
        <taxon>Bacillati</taxon>
        <taxon>Bacillota</taxon>
        <taxon>Candidatus Fermentithermobacillia</taxon>
        <taxon>Candidatus Fermentithermobacillales</taxon>
        <taxon>Candidatus Fermentithermobacillaceae</taxon>
        <taxon>Candidatus Fermentithermobacillus</taxon>
    </lineage>
</organism>
<evidence type="ECO:0000259" key="5">
    <source>
        <dbReference type="PROSITE" id="PS00716"/>
    </source>
</evidence>
<dbReference type="PANTHER" id="PTHR30385:SF7">
    <property type="entry name" value="RNA POLYMERASE SIGMA FACTOR FLIA"/>
    <property type="match status" value="1"/>
</dbReference>
<gene>
    <name evidence="6" type="ORF">IMF26_00480</name>
</gene>
<dbReference type="InterPro" id="IPR000943">
    <property type="entry name" value="RNA_pol_sigma70"/>
</dbReference>
<dbReference type="Pfam" id="PF04542">
    <property type="entry name" value="Sigma70_r2"/>
    <property type="match status" value="1"/>
</dbReference>
<dbReference type="EMBL" id="CP062796">
    <property type="protein sequence ID" value="QUL98612.1"/>
    <property type="molecule type" value="Genomic_DNA"/>
</dbReference>
<dbReference type="Gene3D" id="1.10.1740.10">
    <property type="match status" value="1"/>
</dbReference>
<reference evidence="6" key="1">
    <citation type="submission" date="2020-10" db="EMBL/GenBank/DDBJ databases">
        <authorList>
            <person name="Kadnikov V."/>
            <person name="Beletsky A.V."/>
            <person name="Mardanov A.V."/>
            <person name="Karnachuk O.V."/>
            <person name="Ravin N.V."/>
        </authorList>
    </citation>
    <scope>NUCLEOTIDE SEQUENCE</scope>
    <source>
        <strain evidence="6">Bu02</strain>
    </source>
</reference>
<dbReference type="PROSITE" id="PS00716">
    <property type="entry name" value="SIGMA70_2"/>
    <property type="match status" value="1"/>
</dbReference>
<accession>A0AAT9LDC3</accession>
<dbReference type="AlphaFoldDB" id="A0AAT9LDC3"/>
<dbReference type="NCBIfam" id="TIGR02479">
    <property type="entry name" value="FliA_WhiG"/>
    <property type="match status" value="1"/>
</dbReference>
<proteinExistence type="predicted"/>
<reference evidence="6" key="2">
    <citation type="journal article" date="2023" name="Biology">
        <title>Prokaryotic Life Associated with Coal-Fire Gas Vents Revealed by Metagenomics.</title>
        <authorList>
            <person name="Kadnikov V.V."/>
            <person name="Mardanov A.V."/>
            <person name="Beletsky A.V."/>
            <person name="Karnachuk O.V."/>
            <person name="Ravin N.V."/>
        </authorList>
    </citation>
    <scope>NUCLEOTIDE SEQUENCE</scope>
    <source>
        <strain evidence="6">Bu02</strain>
    </source>
</reference>
<keyword evidence="2" id="KW-0731">Sigma factor</keyword>
<dbReference type="InterPro" id="IPR007627">
    <property type="entry name" value="RNA_pol_sigma70_r2"/>
</dbReference>
<evidence type="ECO:0000256" key="2">
    <source>
        <dbReference type="ARBA" id="ARBA00023082"/>
    </source>
</evidence>